<dbReference type="PATRIC" id="fig|1123269.5.peg.5286"/>
<dbReference type="STRING" id="1123269.NX02_26950"/>
<accession>W0AGG2</accession>
<evidence type="ECO:0000256" key="1">
    <source>
        <dbReference type="SAM" id="Phobius"/>
    </source>
</evidence>
<keyword evidence="1" id="KW-0812">Transmembrane</keyword>
<keyword evidence="3" id="KW-1185">Reference proteome</keyword>
<dbReference type="Proteomes" id="UP000018851">
    <property type="component" value="Chromosome"/>
</dbReference>
<dbReference type="eggNOG" id="ENOG5033KEE">
    <property type="taxonomic scope" value="Bacteria"/>
</dbReference>
<feature type="transmembrane region" description="Helical" evidence="1">
    <location>
        <begin position="12"/>
        <end position="35"/>
    </location>
</feature>
<dbReference type="HOGENOM" id="CLU_200178_1_1_5"/>
<gene>
    <name evidence="2" type="ORF">NX02_26950</name>
</gene>
<proteinExistence type="predicted"/>
<organism evidence="2 3">
    <name type="scientific">Sphingomonas sanxanigenens DSM 19645 = NX02</name>
    <dbReference type="NCBI Taxonomy" id="1123269"/>
    <lineage>
        <taxon>Bacteria</taxon>
        <taxon>Pseudomonadati</taxon>
        <taxon>Pseudomonadota</taxon>
        <taxon>Alphaproteobacteria</taxon>
        <taxon>Sphingomonadales</taxon>
        <taxon>Sphingomonadaceae</taxon>
        <taxon>Sphingomonas</taxon>
    </lineage>
</organism>
<dbReference type="RefSeq" id="WP_025295074.1">
    <property type="nucleotide sequence ID" value="NZ_CP006644.1"/>
</dbReference>
<protein>
    <submittedName>
        <fullName evidence="2">Uncharacterized protein</fullName>
    </submittedName>
</protein>
<dbReference type="KEGG" id="ssan:NX02_26950"/>
<evidence type="ECO:0000313" key="3">
    <source>
        <dbReference type="Proteomes" id="UP000018851"/>
    </source>
</evidence>
<keyword evidence="1" id="KW-0472">Membrane</keyword>
<evidence type="ECO:0000313" key="2">
    <source>
        <dbReference type="EMBL" id="AHE56979.1"/>
    </source>
</evidence>
<feature type="transmembrane region" description="Helical" evidence="1">
    <location>
        <begin position="41"/>
        <end position="60"/>
    </location>
</feature>
<name>W0AGG2_9SPHN</name>
<reference evidence="2 3" key="1">
    <citation type="submission" date="2013-07" db="EMBL/GenBank/DDBJ databases">
        <title>Completed genome of Sphingomonas sanxanigenens NX02.</title>
        <authorList>
            <person name="Ma T."/>
            <person name="Huang H."/>
            <person name="Wu M."/>
            <person name="Li X."/>
            <person name="Li G."/>
        </authorList>
    </citation>
    <scope>NUCLEOTIDE SEQUENCE [LARGE SCALE GENOMIC DNA]</scope>
    <source>
        <strain evidence="2 3">NX02</strain>
    </source>
</reference>
<keyword evidence="1" id="KW-1133">Transmembrane helix</keyword>
<dbReference type="AlphaFoldDB" id="W0AGG2"/>
<dbReference type="EMBL" id="CP006644">
    <property type="protein sequence ID" value="AHE56979.1"/>
    <property type="molecule type" value="Genomic_DNA"/>
</dbReference>
<sequence>MSTPRAKRRDGRLGKVFAMPLLLCLTSLAALVVGLLDDGPFDVLCWLGLAAPVAAALWAWRARS</sequence>